<keyword evidence="1" id="KW-0472">Membrane</keyword>
<organism evidence="2">
    <name type="scientific">uncultured marine bacterium EB0_41B09</name>
    <dbReference type="NCBI Taxonomy" id="415438"/>
    <lineage>
        <taxon>Bacteria</taxon>
        <taxon>environmental samples</taxon>
    </lineage>
</organism>
<feature type="transmembrane region" description="Helical" evidence="1">
    <location>
        <begin position="121"/>
        <end position="145"/>
    </location>
</feature>
<feature type="transmembrane region" description="Helical" evidence="1">
    <location>
        <begin position="90"/>
        <end position="115"/>
    </location>
</feature>
<protein>
    <submittedName>
        <fullName evidence="2">Uncharacterized protein</fullName>
    </submittedName>
</protein>
<dbReference type="EMBL" id="EF089400">
    <property type="protein sequence ID" value="ABL97769.1"/>
    <property type="molecule type" value="Genomic_DNA"/>
</dbReference>
<keyword evidence="1" id="KW-1133">Transmembrane helix</keyword>
<feature type="transmembrane region" description="Helical" evidence="1">
    <location>
        <begin position="47"/>
        <end position="69"/>
    </location>
</feature>
<evidence type="ECO:0000313" key="2">
    <source>
        <dbReference type="EMBL" id="ABL97769.1"/>
    </source>
</evidence>
<sequence>MTSLRKNSSQDGERIVNNSQRLFLVYVICILVDMTILNIYAEFTHSVYVESFSITIFIAIFLQLFIVLTRHAEHKLSNFFGDKKGLFTKIKYFLSLWALLFFSKVLMLQGANLIFGDKINFYGMFDGLLAFIILILSFLLGEYFLTKVYRALGTK</sequence>
<dbReference type="AlphaFoldDB" id="A4GI58"/>
<keyword evidence="1" id="KW-0812">Transmembrane</keyword>
<name>A4GI58_9BACT</name>
<evidence type="ECO:0000256" key="1">
    <source>
        <dbReference type="SAM" id="Phobius"/>
    </source>
</evidence>
<gene>
    <name evidence="2" type="ORF">MBMO_EB0-41B09.0039</name>
</gene>
<feature type="transmembrane region" description="Helical" evidence="1">
    <location>
        <begin position="21"/>
        <end position="41"/>
    </location>
</feature>
<accession>A4GI58</accession>
<reference evidence="2" key="1">
    <citation type="journal article" date="2007" name="Environ. Microbiol.">
        <title>Proteorhodopsin photosystem gene clusters exhibit co-evolutionary trends and shared ancestry among diverse marine microbial phyla.</title>
        <authorList>
            <person name="McCarren J."/>
            <person name="Delong E.F."/>
        </authorList>
    </citation>
    <scope>NUCLEOTIDE SEQUENCE</scope>
</reference>
<proteinExistence type="predicted"/>